<organism evidence="8 9">
    <name type="scientific">Mycena chlorophos</name>
    <name type="common">Agaric fungus</name>
    <name type="synonym">Agaricus chlorophos</name>
    <dbReference type="NCBI Taxonomy" id="658473"/>
    <lineage>
        <taxon>Eukaryota</taxon>
        <taxon>Fungi</taxon>
        <taxon>Dikarya</taxon>
        <taxon>Basidiomycota</taxon>
        <taxon>Agaricomycotina</taxon>
        <taxon>Agaricomycetes</taxon>
        <taxon>Agaricomycetidae</taxon>
        <taxon>Agaricales</taxon>
        <taxon>Marasmiineae</taxon>
        <taxon>Mycenaceae</taxon>
        <taxon>Mycena</taxon>
    </lineage>
</organism>
<keyword evidence="9" id="KW-1185">Reference proteome</keyword>
<evidence type="ECO:0000259" key="7">
    <source>
        <dbReference type="Pfam" id="PF00326"/>
    </source>
</evidence>
<sequence>MRVSSAWWLFSLTAHTVVVGVKAESQHVFTLKDDKSRFTLENFIELPRPGVGIANAAGALAFIPVTEYSFQQRSNAKSIVLTTLDATGPESLSLELNGTVFWLDNRTLAHALVEGDALELFALKINQADVLSVESPQLIAKFPTATASNFQYYNGHLVFSDLVYPDGNLSAVRDHDAVWADRGTTAMVFNDAHVRFWDTWKGPKSSSLFHVELVQRPNGTWTLGEQFDNLLHGTGHVSGSFHLVKDHIAQAHLLASAHKEITDFQIYVMDIASPGHSKSLSDGDHDSAGAVMNNQLTKVAWTENPNWTSHDGNAICTIVVYDLKKDTRVAVGADWIPRPGSVKFSLDGETLYFTAEHHGKVKVFALPVPDTSSPAPDLVTLTHSGAVAAFQPLPNGRLLITKSSYTSPNDVFVISGLDTLEHALKSHPTPEFRGKIDQITHLSQAALKDKSLDGGEEFWFTGALGRRVQGWIFKPRGWRAGNSAVHQWPVAMVIHGGPESSFSDEWSTRWNPNMLSQEGYFSIWMNPTGSTGFGADFTAGIIGDWGGKPFIDMKHGYDFVLSKYPEIDPERAVALGASYGGYSINWIQGHPEFGFNFKALVCHDGVFDSAALSLTTDVPNLFNHDFGGVAWSDKGAEGHRKNNPAGFVSKWSTPMLIIHGSRDFRIPESEGLAPFQALQQLGVPSRLVIFPDENHWVLGHENSLEWHKQVFGWLNEWVGQ</sequence>
<dbReference type="OrthoDB" id="416344at2759"/>
<dbReference type="GO" id="GO:0006508">
    <property type="term" value="P:proteolysis"/>
    <property type="evidence" value="ECO:0007669"/>
    <property type="project" value="UniProtKB-KW"/>
</dbReference>
<dbReference type="PANTHER" id="PTHR42776">
    <property type="entry name" value="SERINE PEPTIDASE S9 FAMILY MEMBER"/>
    <property type="match status" value="1"/>
</dbReference>
<keyword evidence="4" id="KW-0378">Hydrolase</keyword>
<dbReference type="Gene3D" id="3.40.50.1820">
    <property type="entry name" value="alpha/beta hydrolase"/>
    <property type="match status" value="1"/>
</dbReference>
<accession>A0A8H6W2T0</accession>
<evidence type="ECO:0000256" key="2">
    <source>
        <dbReference type="ARBA" id="ARBA00022670"/>
    </source>
</evidence>
<dbReference type="Proteomes" id="UP000613580">
    <property type="component" value="Unassembled WGS sequence"/>
</dbReference>
<reference evidence="8" key="1">
    <citation type="submission" date="2020-05" db="EMBL/GenBank/DDBJ databases">
        <title>Mycena genomes resolve the evolution of fungal bioluminescence.</title>
        <authorList>
            <person name="Tsai I.J."/>
        </authorList>
    </citation>
    <scope>NUCLEOTIDE SEQUENCE</scope>
    <source>
        <strain evidence="8">110903Hualien_Pintung</strain>
    </source>
</reference>
<dbReference type="FunFam" id="3.40.50.1820:FF:000028">
    <property type="entry name" value="S9 family peptidase"/>
    <property type="match status" value="1"/>
</dbReference>
<protein>
    <recommendedName>
        <fullName evidence="5">Dipeptidyl-peptidase V</fullName>
    </recommendedName>
</protein>
<proteinExistence type="inferred from homology"/>
<feature type="domain" description="Peptidase S9 prolyl oligopeptidase catalytic" evidence="7">
    <location>
        <begin position="506"/>
        <end position="719"/>
    </location>
</feature>
<evidence type="ECO:0000256" key="5">
    <source>
        <dbReference type="ARBA" id="ARBA00032829"/>
    </source>
</evidence>
<dbReference type="InterPro" id="IPR029058">
    <property type="entry name" value="AB_hydrolase_fold"/>
</dbReference>
<dbReference type="AlphaFoldDB" id="A0A8H6W2T0"/>
<dbReference type="InterPro" id="IPR001375">
    <property type="entry name" value="Peptidase_S9_cat"/>
</dbReference>
<dbReference type="SUPFAM" id="SSF82171">
    <property type="entry name" value="DPP6 N-terminal domain-like"/>
    <property type="match status" value="1"/>
</dbReference>
<evidence type="ECO:0000256" key="4">
    <source>
        <dbReference type="ARBA" id="ARBA00022801"/>
    </source>
</evidence>
<dbReference type="PANTHER" id="PTHR42776:SF13">
    <property type="entry name" value="DIPEPTIDYL-PEPTIDASE 5"/>
    <property type="match status" value="1"/>
</dbReference>
<keyword evidence="2" id="KW-0645">Protease</keyword>
<evidence type="ECO:0000256" key="6">
    <source>
        <dbReference type="SAM" id="SignalP"/>
    </source>
</evidence>
<keyword evidence="3 6" id="KW-0732">Signal</keyword>
<comment type="caution">
    <text evidence="8">The sequence shown here is derived from an EMBL/GenBank/DDBJ whole genome shotgun (WGS) entry which is preliminary data.</text>
</comment>
<evidence type="ECO:0000256" key="1">
    <source>
        <dbReference type="ARBA" id="ARBA00010040"/>
    </source>
</evidence>
<evidence type="ECO:0000313" key="8">
    <source>
        <dbReference type="EMBL" id="KAF7299598.1"/>
    </source>
</evidence>
<feature type="chain" id="PRO_5034278129" description="Dipeptidyl-peptidase V" evidence="6">
    <location>
        <begin position="24"/>
        <end position="720"/>
    </location>
</feature>
<dbReference type="EMBL" id="JACAZE010000014">
    <property type="protein sequence ID" value="KAF7299598.1"/>
    <property type="molecule type" value="Genomic_DNA"/>
</dbReference>
<dbReference type="GO" id="GO:0004252">
    <property type="term" value="F:serine-type endopeptidase activity"/>
    <property type="evidence" value="ECO:0007669"/>
    <property type="project" value="TreeGrafter"/>
</dbReference>
<dbReference type="Pfam" id="PF00326">
    <property type="entry name" value="Peptidase_S9"/>
    <property type="match status" value="1"/>
</dbReference>
<dbReference type="SUPFAM" id="SSF53474">
    <property type="entry name" value="alpha/beta-Hydrolases"/>
    <property type="match status" value="1"/>
</dbReference>
<evidence type="ECO:0000256" key="3">
    <source>
        <dbReference type="ARBA" id="ARBA00022729"/>
    </source>
</evidence>
<gene>
    <name evidence="8" type="ORF">HMN09_00965200</name>
</gene>
<evidence type="ECO:0000313" key="9">
    <source>
        <dbReference type="Proteomes" id="UP000613580"/>
    </source>
</evidence>
<comment type="similarity">
    <text evidence="1">Belongs to the peptidase S9C family.</text>
</comment>
<name>A0A8H6W2T0_MYCCL</name>
<feature type="signal peptide" evidence="6">
    <location>
        <begin position="1"/>
        <end position="23"/>
    </location>
</feature>